<keyword evidence="3" id="KW-1185">Reference proteome</keyword>
<dbReference type="Proteomes" id="UP000828390">
    <property type="component" value="Unassembled WGS sequence"/>
</dbReference>
<organism evidence="2 3">
    <name type="scientific">Dreissena polymorpha</name>
    <name type="common">Zebra mussel</name>
    <name type="synonym">Mytilus polymorpha</name>
    <dbReference type="NCBI Taxonomy" id="45954"/>
    <lineage>
        <taxon>Eukaryota</taxon>
        <taxon>Metazoa</taxon>
        <taxon>Spiralia</taxon>
        <taxon>Lophotrochozoa</taxon>
        <taxon>Mollusca</taxon>
        <taxon>Bivalvia</taxon>
        <taxon>Autobranchia</taxon>
        <taxon>Heteroconchia</taxon>
        <taxon>Euheterodonta</taxon>
        <taxon>Imparidentia</taxon>
        <taxon>Neoheterodontei</taxon>
        <taxon>Myida</taxon>
        <taxon>Dreissenoidea</taxon>
        <taxon>Dreissenidae</taxon>
        <taxon>Dreissena</taxon>
    </lineage>
</organism>
<evidence type="ECO:0000256" key="1">
    <source>
        <dbReference type="SAM" id="MobiDB-lite"/>
    </source>
</evidence>
<protein>
    <submittedName>
        <fullName evidence="2">Uncharacterized protein</fullName>
    </submittedName>
</protein>
<feature type="compositionally biased region" description="Basic and acidic residues" evidence="1">
    <location>
        <begin position="10"/>
        <end position="22"/>
    </location>
</feature>
<reference evidence="2" key="2">
    <citation type="submission" date="2020-11" db="EMBL/GenBank/DDBJ databases">
        <authorList>
            <person name="McCartney M.A."/>
            <person name="Auch B."/>
            <person name="Kono T."/>
            <person name="Mallez S."/>
            <person name="Becker A."/>
            <person name="Gohl D.M."/>
            <person name="Silverstein K.A.T."/>
            <person name="Koren S."/>
            <person name="Bechman K.B."/>
            <person name="Herman A."/>
            <person name="Abrahante J.E."/>
            <person name="Garbe J."/>
        </authorList>
    </citation>
    <scope>NUCLEOTIDE SEQUENCE</scope>
    <source>
        <strain evidence="2">Duluth1</strain>
        <tissue evidence="2">Whole animal</tissue>
    </source>
</reference>
<gene>
    <name evidence="2" type="ORF">DPMN_008470</name>
</gene>
<sequence>MSCADSVDTDEQHKEDKWPKINADAKDKASIRRKLTECIDLLDPSRHPPSVVNIGTG</sequence>
<name>A0A9D4RZ67_DREPO</name>
<evidence type="ECO:0000313" key="2">
    <source>
        <dbReference type="EMBL" id="KAH3884490.1"/>
    </source>
</evidence>
<comment type="caution">
    <text evidence="2">The sequence shown here is derived from an EMBL/GenBank/DDBJ whole genome shotgun (WGS) entry which is preliminary data.</text>
</comment>
<dbReference type="AlphaFoldDB" id="A0A9D4RZ67"/>
<dbReference type="EMBL" id="JAIWYP010000001">
    <property type="protein sequence ID" value="KAH3884490.1"/>
    <property type="molecule type" value="Genomic_DNA"/>
</dbReference>
<reference evidence="2" key="1">
    <citation type="journal article" date="2019" name="bioRxiv">
        <title>The Genome of the Zebra Mussel, Dreissena polymorpha: A Resource for Invasive Species Research.</title>
        <authorList>
            <person name="McCartney M.A."/>
            <person name="Auch B."/>
            <person name="Kono T."/>
            <person name="Mallez S."/>
            <person name="Zhang Y."/>
            <person name="Obille A."/>
            <person name="Becker A."/>
            <person name="Abrahante J.E."/>
            <person name="Garbe J."/>
            <person name="Badalamenti J.P."/>
            <person name="Herman A."/>
            <person name="Mangelson H."/>
            <person name="Liachko I."/>
            <person name="Sullivan S."/>
            <person name="Sone E.D."/>
            <person name="Koren S."/>
            <person name="Silverstein K.A.T."/>
            <person name="Beckman K.B."/>
            <person name="Gohl D.M."/>
        </authorList>
    </citation>
    <scope>NUCLEOTIDE SEQUENCE</scope>
    <source>
        <strain evidence="2">Duluth1</strain>
        <tissue evidence="2">Whole animal</tissue>
    </source>
</reference>
<accession>A0A9D4RZ67</accession>
<evidence type="ECO:0000313" key="3">
    <source>
        <dbReference type="Proteomes" id="UP000828390"/>
    </source>
</evidence>
<feature type="region of interest" description="Disordered" evidence="1">
    <location>
        <begin position="1"/>
        <end position="22"/>
    </location>
</feature>
<proteinExistence type="predicted"/>